<keyword evidence="4" id="KW-1185">Reference proteome</keyword>
<reference evidence="3 4" key="1">
    <citation type="submission" date="2018-11" db="EMBL/GenBank/DDBJ databases">
        <title>Arenibacter aquaticus sp.nov., a marine bacterium isolated from surface seawater in the South China Sea.</title>
        <authorList>
            <person name="Guo J."/>
            <person name="Sun J."/>
        </authorList>
    </citation>
    <scope>NUCLEOTIDE SEQUENCE [LARGE SCALE GENOMIC DNA]</scope>
    <source>
        <strain evidence="3 4">GUO666</strain>
    </source>
</reference>
<feature type="compositionally biased region" description="Polar residues" evidence="1">
    <location>
        <begin position="1"/>
        <end position="23"/>
    </location>
</feature>
<proteinExistence type="predicted"/>
<dbReference type="EMBL" id="RQPJ01000008">
    <property type="protein sequence ID" value="RTE53109.1"/>
    <property type="molecule type" value="Genomic_DNA"/>
</dbReference>
<evidence type="ECO:0000313" key="3">
    <source>
        <dbReference type="EMBL" id="RTE53109.1"/>
    </source>
</evidence>
<evidence type="ECO:0000256" key="1">
    <source>
        <dbReference type="SAM" id="MobiDB-lite"/>
    </source>
</evidence>
<protein>
    <submittedName>
        <fullName evidence="3">Uncharacterized protein</fullName>
    </submittedName>
</protein>
<organism evidence="3 4">
    <name type="scientific">Arenibacter aquaticus</name>
    <dbReference type="NCBI Taxonomy" id="2489054"/>
    <lineage>
        <taxon>Bacteria</taxon>
        <taxon>Pseudomonadati</taxon>
        <taxon>Bacteroidota</taxon>
        <taxon>Flavobacteriia</taxon>
        <taxon>Flavobacteriales</taxon>
        <taxon>Flavobacteriaceae</taxon>
        <taxon>Arenibacter</taxon>
    </lineage>
</organism>
<dbReference type="RefSeq" id="WP_126162840.1">
    <property type="nucleotide sequence ID" value="NZ_RQPJ01000008.1"/>
</dbReference>
<keyword evidence="2" id="KW-0472">Membrane</keyword>
<evidence type="ECO:0000256" key="2">
    <source>
        <dbReference type="SAM" id="Phobius"/>
    </source>
</evidence>
<evidence type="ECO:0000313" key="4">
    <source>
        <dbReference type="Proteomes" id="UP000267585"/>
    </source>
</evidence>
<name>A0A430K2E5_9FLAO</name>
<accession>A0A430K2E5</accession>
<gene>
    <name evidence="3" type="ORF">EHW67_13085</name>
</gene>
<dbReference type="OrthoDB" id="1452733at2"/>
<sequence>MSGSIQDMNNRVNQNRSLQPSNRSRFKDHLRQNIYTDTQAPTTKLSFKKVSEIELNKINRKIRLKALKDKNRNTIYFIAIVLVLLITGLFLFKP</sequence>
<feature type="region of interest" description="Disordered" evidence="1">
    <location>
        <begin position="1"/>
        <end position="33"/>
    </location>
</feature>
<keyword evidence="2" id="KW-1133">Transmembrane helix</keyword>
<dbReference type="AlphaFoldDB" id="A0A430K2E5"/>
<comment type="caution">
    <text evidence="3">The sequence shown here is derived from an EMBL/GenBank/DDBJ whole genome shotgun (WGS) entry which is preliminary data.</text>
</comment>
<feature type="transmembrane region" description="Helical" evidence="2">
    <location>
        <begin position="73"/>
        <end position="92"/>
    </location>
</feature>
<dbReference type="Proteomes" id="UP000267585">
    <property type="component" value="Unassembled WGS sequence"/>
</dbReference>
<keyword evidence="2" id="KW-0812">Transmembrane</keyword>